<dbReference type="STRING" id="28038.BCY75_06765"/>
<dbReference type="FunFam" id="1.20.5.440:FF:000001">
    <property type="entry name" value="ATP synthase epsilon chain"/>
    <property type="match status" value="1"/>
</dbReference>
<evidence type="ECO:0000256" key="4">
    <source>
        <dbReference type="ARBA" id="ARBA00014480"/>
    </source>
</evidence>
<evidence type="ECO:0000256" key="6">
    <source>
        <dbReference type="ARBA" id="ARBA00022475"/>
    </source>
</evidence>
<evidence type="ECO:0000313" key="20">
    <source>
        <dbReference type="Proteomes" id="UP000199749"/>
    </source>
</evidence>
<dbReference type="InterPro" id="IPR020547">
    <property type="entry name" value="ATP_synth_F1_esu_C"/>
</dbReference>
<dbReference type="HAMAP" id="MF_00530">
    <property type="entry name" value="ATP_synth_epsil_bac"/>
    <property type="match status" value="1"/>
</dbReference>
<comment type="function">
    <text evidence="1 14">Produces ATP from ADP in the presence of a proton gradient across the membrane.</text>
</comment>
<keyword evidence="9 14" id="KW-0472">Membrane</keyword>
<dbReference type="GO" id="GO:0045259">
    <property type="term" value="C:proton-transporting ATP synthase complex"/>
    <property type="evidence" value="ECO:0007669"/>
    <property type="project" value="UniProtKB-KW"/>
</dbReference>
<evidence type="ECO:0000256" key="3">
    <source>
        <dbReference type="ARBA" id="ARBA00005712"/>
    </source>
</evidence>
<feature type="domain" description="ATP synthase F1 complex delta/epsilon subunit N-terminal" evidence="17">
    <location>
        <begin position="9"/>
        <end position="90"/>
    </location>
</feature>
<accession>A0A0B2XLD8</accession>
<reference evidence="18 20" key="1">
    <citation type="submission" date="2017-07" db="EMBL/GenBank/DDBJ databases">
        <title>Lactobacillus curvatus MRS6 whole genome.</title>
        <authorList>
            <person name="Jans C."/>
            <person name="Lagler S."/>
            <person name="Lacroix C."/>
            <person name="Meile L."/>
            <person name="Stevens M.J.A."/>
        </authorList>
    </citation>
    <scope>NUCLEOTIDE SEQUENCE [LARGE SCALE GENOMIC DNA]</scope>
    <source>
        <strain evidence="18 20">MRS6</strain>
    </source>
</reference>
<evidence type="ECO:0000256" key="15">
    <source>
        <dbReference type="RuleBase" id="RU003656"/>
    </source>
</evidence>
<keyword evidence="11 14" id="KW-0066">ATP synthesis</keyword>
<name>A0A0B2XLD8_LATCU</name>
<evidence type="ECO:0000256" key="2">
    <source>
        <dbReference type="ARBA" id="ARBA00004202"/>
    </source>
</evidence>
<evidence type="ECO:0000259" key="17">
    <source>
        <dbReference type="Pfam" id="PF02823"/>
    </source>
</evidence>
<protein>
    <recommendedName>
        <fullName evidence="4 14">ATP synthase epsilon chain</fullName>
    </recommendedName>
    <alternativeName>
        <fullName evidence="13 14">ATP synthase F1 sector epsilon subunit</fullName>
    </alternativeName>
    <alternativeName>
        <fullName evidence="12 14">F-ATPase epsilon subunit</fullName>
    </alternativeName>
</protein>
<dbReference type="Proteomes" id="UP000199749">
    <property type="component" value="Chromosome"/>
</dbReference>
<evidence type="ECO:0000313" key="19">
    <source>
        <dbReference type="EMBL" id="AXN35723.1"/>
    </source>
</evidence>
<keyword evidence="7 14" id="KW-0375">Hydrogen ion transport</keyword>
<comment type="similarity">
    <text evidence="3 14 15">Belongs to the ATPase epsilon chain family.</text>
</comment>
<dbReference type="GO" id="GO:0005524">
    <property type="term" value="F:ATP binding"/>
    <property type="evidence" value="ECO:0007669"/>
    <property type="project" value="UniProtKB-UniRule"/>
</dbReference>
<dbReference type="PANTHER" id="PTHR13822">
    <property type="entry name" value="ATP SYNTHASE DELTA/EPSILON CHAIN"/>
    <property type="match status" value="1"/>
</dbReference>
<comment type="subcellular location">
    <subcellularLocation>
        <location evidence="2 14">Cell membrane</location>
        <topology evidence="2 14">Peripheral membrane protein</topology>
    </subcellularLocation>
</comment>
<dbReference type="EMBL" id="CP031003">
    <property type="protein sequence ID" value="AXN35723.1"/>
    <property type="molecule type" value="Genomic_DNA"/>
</dbReference>
<dbReference type="PANTHER" id="PTHR13822:SF10">
    <property type="entry name" value="ATP SYNTHASE EPSILON CHAIN, CHLOROPLASTIC"/>
    <property type="match status" value="1"/>
</dbReference>
<keyword evidence="10 14" id="KW-0139">CF(1)</keyword>
<evidence type="ECO:0000256" key="1">
    <source>
        <dbReference type="ARBA" id="ARBA00003543"/>
    </source>
</evidence>
<dbReference type="SUPFAM" id="SSF46604">
    <property type="entry name" value="Epsilon subunit of F1F0-ATP synthase C-terminal domain"/>
    <property type="match status" value="1"/>
</dbReference>
<dbReference type="Gene3D" id="2.60.15.10">
    <property type="entry name" value="F0F1 ATP synthase delta/epsilon subunit, N-terminal"/>
    <property type="match status" value="1"/>
</dbReference>
<dbReference type="AlphaFoldDB" id="A0A0B2XLD8"/>
<dbReference type="InterPro" id="IPR001469">
    <property type="entry name" value="ATP_synth_F1_dsu/esu"/>
</dbReference>
<evidence type="ECO:0000256" key="7">
    <source>
        <dbReference type="ARBA" id="ARBA00022781"/>
    </source>
</evidence>
<sequence>MMAEEQKVLTVNIVTPSGIVYDHHATLLVVPAMAGQLGIMANHEPIITPLEIGEIRVKRTDDPAREDAIAVNGGFMEVSHNVASIVADSAERARDIDITRAQSAKERAQNAIKTASEHNDTDELRRAQIALQRAMNRINVKNHLL</sequence>
<dbReference type="InterPro" id="IPR036794">
    <property type="entry name" value="ATP_F1_dsu/esu_C_sf"/>
</dbReference>
<dbReference type="Pfam" id="PF02823">
    <property type="entry name" value="ATP-synt_DE_N"/>
    <property type="match status" value="1"/>
</dbReference>
<dbReference type="Proteomes" id="UP000257607">
    <property type="component" value="Chromosome"/>
</dbReference>
<dbReference type="NCBIfam" id="NF001846">
    <property type="entry name" value="PRK00571.1-3"/>
    <property type="match status" value="1"/>
</dbReference>
<keyword evidence="5 14" id="KW-0813">Transport</keyword>
<dbReference type="SUPFAM" id="SSF51344">
    <property type="entry name" value="Epsilon subunit of F1F0-ATP synthase N-terminal domain"/>
    <property type="match status" value="1"/>
</dbReference>
<evidence type="ECO:0000256" key="13">
    <source>
        <dbReference type="ARBA" id="ARBA00031795"/>
    </source>
</evidence>
<comment type="subunit">
    <text evidence="14 15">F-type ATPases have 2 components, CF(1) - the catalytic core - and CF(0) - the membrane proton channel. CF(1) has five subunits: alpha(3), beta(3), gamma(1), delta(1), epsilon(1). CF(0) has three main subunits: a, b and c.</text>
</comment>
<evidence type="ECO:0000256" key="11">
    <source>
        <dbReference type="ARBA" id="ARBA00023310"/>
    </source>
</evidence>
<evidence type="ECO:0000256" key="8">
    <source>
        <dbReference type="ARBA" id="ARBA00023065"/>
    </source>
</evidence>
<dbReference type="Pfam" id="PF00401">
    <property type="entry name" value="ATP-synt_DE"/>
    <property type="match status" value="1"/>
</dbReference>
<gene>
    <name evidence="14" type="primary">atpC</name>
    <name evidence="18" type="ORF">CG419_04805</name>
    <name evidence="19" type="ORF">DT351_04835</name>
</gene>
<evidence type="ECO:0000256" key="14">
    <source>
        <dbReference type="HAMAP-Rule" id="MF_00530"/>
    </source>
</evidence>
<organism evidence="18 20">
    <name type="scientific">Latilactobacillus curvatus</name>
    <name type="common">Lactobacillus curvatus</name>
    <dbReference type="NCBI Taxonomy" id="28038"/>
    <lineage>
        <taxon>Bacteria</taxon>
        <taxon>Bacillati</taxon>
        <taxon>Bacillota</taxon>
        <taxon>Bacilli</taxon>
        <taxon>Lactobacillales</taxon>
        <taxon>Lactobacillaceae</taxon>
        <taxon>Latilactobacillus</taxon>
    </lineage>
</organism>
<proteinExistence type="inferred from homology"/>
<dbReference type="EMBL" id="CP022474">
    <property type="protein sequence ID" value="ASN59990.1"/>
    <property type="molecule type" value="Genomic_DNA"/>
</dbReference>
<dbReference type="CDD" id="cd12152">
    <property type="entry name" value="F1-ATPase_delta"/>
    <property type="match status" value="1"/>
</dbReference>
<reference evidence="19 21" key="2">
    <citation type="submission" date="2018-07" db="EMBL/GenBank/DDBJ databases">
        <title>Lactobacillus curvatus genome sequence.</title>
        <authorList>
            <person name="Prechtl R."/>
        </authorList>
    </citation>
    <scope>NUCLEOTIDE SEQUENCE [LARGE SCALE GENOMIC DNA]</scope>
    <source>
        <strain evidence="19 21">TMW 1.1928</strain>
    </source>
</reference>
<evidence type="ECO:0000259" key="16">
    <source>
        <dbReference type="Pfam" id="PF00401"/>
    </source>
</evidence>
<keyword evidence="8 14" id="KW-0406">Ion transport</keyword>
<dbReference type="NCBIfam" id="TIGR01216">
    <property type="entry name" value="ATP_synt_epsi"/>
    <property type="match status" value="1"/>
</dbReference>
<evidence type="ECO:0000313" key="18">
    <source>
        <dbReference type="EMBL" id="ASN59990.1"/>
    </source>
</evidence>
<dbReference type="InterPro" id="IPR020546">
    <property type="entry name" value="ATP_synth_F1_dsu/esu_N"/>
</dbReference>
<dbReference type="InterPro" id="IPR036771">
    <property type="entry name" value="ATPsynth_dsu/esu_N"/>
</dbReference>
<evidence type="ECO:0000256" key="9">
    <source>
        <dbReference type="ARBA" id="ARBA00023136"/>
    </source>
</evidence>
<evidence type="ECO:0000256" key="5">
    <source>
        <dbReference type="ARBA" id="ARBA00022448"/>
    </source>
</evidence>
<evidence type="ECO:0000313" key="21">
    <source>
        <dbReference type="Proteomes" id="UP000257607"/>
    </source>
</evidence>
<dbReference type="GO" id="GO:0046933">
    <property type="term" value="F:proton-transporting ATP synthase activity, rotational mechanism"/>
    <property type="evidence" value="ECO:0007669"/>
    <property type="project" value="UniProtKB-UniRule"/>
</dbReference>
<dbReference type="GO" id="GO:0005886">
    <property type="term" value="C:plasma membrane"/>
    <property type="evidence" value="ECO:0007669"/>
    <property type="project" value="UniProtKB-SubCell"/>
</dbReference>
<keyword evidence="6 14" id="KW-1003">Cell membrane</keyword>
<evidence type="ECO:0000256" key="10">
    <source>
        <dbReference type="ARBA" id="ARBA00023196"/>
    </source>
</evidence>
<dbReference type="Gene3D" id="1.20.5.440">
    <property type="entry name" value="ATP synthase delta/epsilon subunit, C-terminal domain"/>
    <property type="match status" value="1"/>
</dbReference>
<evidence type="ECO:0000256" key="12">
    <source>
        <dbReference type="ARBA" id="ARBA00030215"/>
    </source>
</evidence>
<feature type="domain" description="ATP synthase epsilon subunit C-terminal" evidence="16">
    <location>
        <begin position="95"/>
        <end position="141"/>
    </location>
</feature>